<evidence type="ECO:0000256" key="1">
    <source>
        <dbReference type="ARBA" id="ARBA00004429"/>
    </source>
</evidence>
<keyword evidence="6 8" id="KW-1133">Transmembrane helix</keyword>
<dbReference type="GO" id="GO:0055085">
    <property type="term" value="P:transmembrane transport"/>
    <property type="evidence" value="ECO:0007669"/>
    <property type="project" value="InterPro"/>
</dbReference>
<dbReference type="Pfam" id="PF00528">
    <property type="entry name" value="BPD_transp_1"/>
    <property type="match status" value="1"/>
</dbReference>
<evidence type="ECO:0000256" key="6">
    <source>
        <dbReference type="ARBA" id="ARBA00022989"/>
    </source>
</evidence>
<dbReference type="EMBL" id="JACHDS010000001">
    <property type="protein sequence ID" value="MBB6171584.1"/>
    <property type="molecule type" value="Genomic_DNA"/>
</dbReference>
<feature type="transmembrane region" description="Helical" evidence="8">
    <location>
        <begin position="30"/>
        <end position="51"/>
    </location>
</feature>
<evidence type="ECO:0000256" key="9">
    <source>
        <dbReference type="SAM" id="MobiDB-lite"/>
    </source>
</evidence>
<dbReference type="PANTHER" id="PTHR43357">
    <property type="entry name" value="INNER MEMBRANE ABC TRANSPORTER PERMEASE PROTEIN YDCV"/>
    <property type="match status" value="1"/>
</dbReference>
<comment type="similarity">
    <text evidence="8">Belongs to the binding-protein-dependent transport system permease family.</text>
</comment>
<keyword evidence="7 8" id="KW-0472">Membrane</keyword>
<accession>A0A7W9YGC5</accession>
<dbReference type="PANTHER" id="PTHR43357:SF4">
    <property type="entry name" value="INNER MEMBRANE ABC TRANSPORTER PERMEASE PROTEIN YDCV"/>
    <property type="match status" value="1"/>
</dbReference>
<feature type="domain" description="ABC transmembrane type-1" evidence="10">
    <location>
        <begin position="84"/>
        <end position="273"/>
    </location>
</feature>
<feature type="transmembrane region" description="Helical" evidence="8">
    <location>
        <begin position="155"/>
        <end position="173"/>
    </location>
</feature>
<dbReference type="InterPro" id="IPR000515">
    <property type="entry name" value="MetI-like"/>
</dbReference>
<keyword evidence="2 8" id="KW-0813">Transport</keyword>
<keyword evidence="5 8" id="KW-0812">Transmembrane</keyword>
<evidence type="ECO:0000256" key="4">
    <source>
        <dbReference type="ARBA" id="ARBA00022519"/>
    </source>
</evidence>
<dbReference type="CDD" id="cd06261">
    <property type="entry name" value="TM_PBP2"/>
    <property type="match status" value="1"/>
</dbReference>
<evidence type="ECO:0000313" key="12">
    <source>
        <dbReference type="Proteomes" id="UP000546642"/>
    </source>
</evidence>
<dbReference type="Proteomes" id="UP000546642">
    <property type="component" value="Unassembled WGS sequence"/>
</dbReference>
<comment type="caution">
    <text evidence="11">The sequence shown here is derived from an EMBL/GenBank/DDBJ whole genome shotgun (WGS) entry which is preliminary data.</text>
</comment>
<dbReference type="InterPro" id="IPR035906">
    <property type="entry name" value="MetI-like_sf"/>
</dbReference>
<proteinExistence type="inferred from homology"/>
<dbReference type="AlphaFoldDB" id="A0A7W9YGC5"/>
<evidence type="ECO:0000256" key="8">
    <source>
        <dbReference type="RuleBase" id="RU363032"/>
    </source>
</evidence>
<sequence length="283" mass="30078">MAALTPTPAPAPPSGSTTAPGRRGRGGASLLRWTILLVIGAYLLFPLLAMLEFSTRGAEGRTAEGRTAEAWRAIGEDPQLVAAIATSLQLAVLTVLGMLVLLLPTMVLVQLRLPRLHRVLEFVCLLPLTIPAIVIVVGLGPIYAWVGYLVGDSPLTLAFVYVVLVLPYAYRALDAGLRSFDLKTMAEAAQSLGASWWSVILRVVVPNMRAAILSAALISVALVLGEFTIASLLNYPTLQVQVNNIGKRDASLSVAVSLAALLFGFVLLLALSFAGRRRARASE</sequence>
<organism evidence="11 12">
    <name type="scientific">Nocardiopsis mwathae</name>
    <dbReference type="NCBI Taxonomy" id="1472723"/>
    <lineage>
        <taxon>Bacteria</taxon>
        <taxon>Bacillati</taxon>
        <taxon>Actinomycetota</taxon>
        <taxon>Actinomycetes</taxon>
        <taxon>Streptosporangiales</taxon>
        <taxon>Nocardiopsidaceae</taxon>
        <taxon>Nocardiopsis</taxon>
    </lineage>
</organism>
<dbReference type="Gene3D" id="1.10.3720.10">
    <property type="entry name" value="MetI-like"/>
    <property type="match status" value="1"/>
</dbReference>
<dbReference type="RefSeq" id="WP_221308065.1">
    <property type="nucleotide sequence ID" value="NZ_JACHDS010000001.1"/>
</dbReference>
<reference evidence="11 12" key="1">
    <citation type="submission" date="2020-08" db="EMBL/GenBank/DDBJ databases">
        <title>Sequencing the genomes of 1000 actinobacteria strains.</title>
        <authorList>
            <person name="Klenk H.-P."/>
        </authorList>
    </citation>
    <scope>NUCLEOTIDE SEQUENCE [LARGE SCALE GENOMIC DNA]</scope>
    <source>
        <strain evidence="11 12">DSM 46659</strain>
    </source>
</reference>
<evidence type="ECO:0000256" key="3">
    <source>
        <dbReference type="ARBA" id="ARBA00022475"/>
    </source>
</evidence>
<feature type="transmembrane region" description="Helical" evidence="8">
    <location>
        <begin position="210"/>
        <end position="232"/>
    </location>
</feature>
<name>A0A7W9YGC5_9ACTN</name>
<evidence type="ECO:0000256" key="2">
    <source>
        <dbReference type="ARBA" id="ARBA00022448"/>
    </source>
</evidence>
<keyword evidence="12" id="KW-1185">Reference proteome</keyword>
<feature type="transmembrane region" description="Helical" evidence="8">
    <location>
        <begin position="80"/>
        <end position="107"/>
    </location>
</feature>
<feature type="transmembrane region" description="Helical" evidence="8">
    <location>
        <begin position="119"/>
        <end position="143"/>
    </location>
</feature>
<evidence type="ECO:0000256" key="5">
    <source>
        <dbReference type="ARBA" id="ARBA00022692"/>
    </source>
</evidence>
<protein>
    <submittedName>
        <fullName evidence="11">Putative spermidine/putrescine transport system permease protein</fullName>
    </submittedName>
</protein>
<comment type="subcellular location">
    <subcellularLocation>
        <location evidence="1">Cell inner membrane</location>
        <topology evidence="1">Multi-pass membrane protein</topology>
    </subcellularLocation>
    <subcellularLocation>
        <location evidence="8">Cell membrane</location>
        <topology evidence="8">Multi-pass membrane protein</topology>
    </subcellularLocation>
</comment>
<feature type="transmembrane region" description="Helical" evidence="8">
    <location>
        <begin position="252"/>
        <end position="274"/>
    </location>
</feature>
<evidence type="ECO:0000259" key="10">
    <source>
        <dbReference type="PROSITE" id="PS50928"/>
    </source>
</evidence>
<keyword evidence="4" id="KW-0997">Cell inner membrane</keyword>
<keyword evidence="3" id="KW-1003">Cell membrane</keyword>
<evidence type="ECO:0000256" key="7">
    <source>
        <dbReference type="ARBA" id="ARBA00023136"/>
    </source>
</evidence>
<dbReference type="SUPFAM" id="SSF161098">
    <property type="entry name" value="MetI-like"/>
    <property type="match status" value="1"/>
</dbReference>
<gene>
    <name evidence="11" type="ORF">HNR23_001644</name>
</gene>
<dbReference type="PROSITE" id="PS50928">
    <property type="entry name" value="ABC_TM1"/>
    <property type="match status" value="1"/>
</dbReference>
<feature type="region of interest" description="Disordered" evidence="9">
    <location>
        <begin position="1"/>
        <end position="24"/>
    </location>
</feature>
<evidence type="ECO:0000313" key="11">
    <source>
        <dbReference type="EMBL" id="MBB6171584.1"/>
    </source>
</evidence>
<dbReference type="GO" id="GO:0005886">
    <property type="term" value="C:plasma membrane"/>
    <property type="evidence" value="ECO:0007669"/>
    <property type="project" value="UniProtKB-SubCell"/>
</dbReference>